<proteinExistence type="predicted"/>
<dbReference type="InterPro" id="IPR021246">
    <property type="entry name" value="DUF2797"/>
</dbReference>
<evidence type="ECO:0008006" key="3">
    <source>
        <dbReference type="Google" id="ProtNLM"/>
    </source>
</evidence>
<comment type="caution">
    <text evidence="1">The sequence shown here is derived from an EMBL/GenBank/DDBJ whole genome shotgun (WGS) entry which is preliminary data.</text>
</comment>
<dbReference type="EMBL" id="BPEY01000198">
    <property type="protein sequence ID" value="GIU52551.1"/>
    <property type="molecule type" value="Genomic_DNA"/>
</dbReference>
<sequence>MLGTLRKMRSHLDENNVVQYQLPVGEELLDLNPLIGSQLTLTHTGKILCCSCGKKTKKSYSQGHCYVCMQKLASCDMCIMKPETCHFAAGTCREPSWGEANCFVPHYVYLSNTSGIKVGITRHTQLPTRWIDQGATQGLPIFKVETRLLSGLVETALAELIADKTNWRTMLKGNADDIDLKEQAATLVPQIAERLQVITAEYGEFSVTPLDEPIQAINYPVDTFPTKISSHNFDKNPEVSGVLLGIKGQYLIFDTGVINMRKFGSYEISVNYCLVLK</sequence>
<protein>
    <recommendedName>
        <fullName evidence="3">DUF2797 domain-containing protein</fullName>
    </recommendedName>
</protein>
<keyword evidence="2" id="KW-1185">Reference proteome</keyword>
<name>A0ABQ4PRV4_9GAMM</name>
<evidence type="ECO:0000313" key="2">
    <source>
        <dbReference type="Proteomes" id="UP000887104"/>
    </source>
</evidence>
<evidence type="ECO:0000313" key="1">
    <source>
        <dbReference type="EMBL" id="GIU52551.1"/>
    </source>
</evidence>
<dbReference type="RefSeq" id="WP_220783529.1">
    <property type="nucleotide sequence ID" value="NZ_BPEY01000198.1"/>
</dbReference>
<reference evidence="1" key="1">
    <citation type="submission" date="2021-05" db="EMBL/GenBank/DDBJ databases">
        <title>Molecular characterization for Shewanella algae harboring chromosomal blaOXA-55-like strains isolated from clinical and environment sample.</title>
        <authorList>
            <person name="Ohama Y."/>
            <person name="Aoki K."/>
            <person name="Harada S."/>
            <person name="Moriya K."/>
            <person name="Ishii Y."/>
            <person name="Tateda K."/>
        </authorList>
    </citation>
    <scope>NUCLEOTIDE SEQUENCE</scope>
    <source>
        <strain evidence="1">JCM 11563</strain>
    </source>
</reference>
<organism evidence="1 2">
    <name type="scientific">Shewanella sairae</name>
    <dbReference type="NCBI Taxonomy" id="190310"/>
    <lineage>
        <taxon>Bacteria</taxon>
        <taxon>Pseudomonadati</taxon>
        <taxon>Pseudomonadota</taxon>
        <taxon>Gammaproteobacteria</taxon>
        <taxon>Alteromonadales</taxon>
        <taxon>Shewanellaceae</taxon>
        <taxon>Shewanella</taxon>
    </lineage>
</organism>
<accession>A0ABQ4PRV4</accession>
<dbReference type="Proteomes" id="UP000887104">
    <property type="component" value="Unassembled WGS sequence"/>
</dbReference>
<dbReference type="Pfam" id="PF10977">
    <property type="entry name" value="DUF2797"/>
    <property type="match status" value="1"/>
</dbReference>
<gene>
    <name evidence="1" type="ORF">TUM4438_45560</name>
</gene>